<protein>
    <submittedName>
        <fullName evidence="2">Uncharacterized protein</fullName>
    </submittedName>
</protein>
<feature type="region of interest" description="Disordered" evidence="1">
    <location>
        <begin position="121"/>
        <end position="141"/>
    </location>
</feature>
<sequence length="199" mass="21855">MPSPRIEADGHDGDKRDSTGGRTAIAISVSFFLPESPTLDTLIDSDVALTTAALYCGHGYCRVGAQRRWDVIKSIPSKPYSYSKGSYLDDYRKSRARAQPGNSSLFGVVPEHLIRIQSPKSKPFHSSIHDKSKHQNSAGPQSRMVVFSCPKILDHGSGLRSSWSRQVDAARVCRLQSQKGIVGLVAVQLDRRVYHAGSF</sequence>
<dbReference type="AlphaFoldDB" id="A0A2I2FZM4"/>
<evidence type="ECO:0000313" key="3">
    <source>
        <dbReference type="Proteomes" id="UP000234275"/>
    </source>
</evidence>
<feature type="compositionally biased region" description="Basic and acidic residues" evidence="1">
    <location>
        <begin position="1"/>
        <end position="19"/>
    </location>
</feature>
<reference evidence="2 3" key="1">
    <citation type="submission" date="2016-12" db="EMBL/GenBank/DDBJ databases">
        <title>The genomes of Aspergillus section Nigri reveals drivers in fungal speciation.</title>
        <authorList>
            <consortium name="DOE Joint Genome Institute"/>
            <person name="Vesth T.C."/>
            <person name="Nybo J."/>
            <person name="Theobald S."/>
            <person name="Brandl J."/>
            <person name="Frisvad J.C."/>
            <person name="Nielsen K.F."/>
            <person name="Lyhne E.K."/>
            <person name="Kogle M.E."/>
            <person name="Kuo A."/>
            <person name="Riley R."/>
            <person name="Clum A."/>
            <person name="Nolan M."/>
            <person name="Lipzen A."/>
            <person name="Salamov A."/>
            <person name="Henrissat B."/>
            <person name="Wiebenga A."/>
            <person name="De Vries R.P."/>
            <person name="Grigoriev I.V."/>
            <person name="Mortensen U.H."/>
            <person name="Andersen M.R."/>
            <person name="Baker S.E."/>
        </authorList>
    </citation>
    <scope>NUCLEOTIDE SEQUENCE [LARGE SCALE GENOMIC DNA]</scope>
    <source>
        <strain evidence="2 3">IBT 23096</strain>
    </source>
</reference>
<dbReference type="VEuPathDB" id="FungiDB:P170DRAFT_429183"/>
<feature type="region of interest" description="Disordered" evidence="1">
    <location>
        <begin position="1"/>
        <end position="20"/>
    </location>
</feature>
<gene>
    <name evidence="2" type="ORF">P170DRAFT_429183</name>
</gene>
<name>A0A2I2FZM4_9EURO</name>
<proteinExistence type="predicted"/>
<dbReference type="EMBL" id="MSFO01000007">
    <property type="protein sequence ID" value="PLB46026.1"/>
    <property type="molecule type" value="Genomic_DNA"/>
</dbReference>
<evidence type="ECO:0000313" key="2">
    <source>
        <dbReference type="EMBL" id="PLB46026.1"/>
    </source>
</evidence>
<accession>A0A2I2FZM4</accession>
<comment type="caution">
    <text evidence="2">The sequence shown here is derived from an EMBL/GenBank/DDBJ whole genome shotgun (WGS) entry which is preliminary data.</text>
</comment>
<evidence type="ECO:0000256" key="1">
    <source>
        <dbReference type="SAM" id="MobiDB-lite"/>
    </source>
</evidence>
<dbReference type="GeneID" id="36555577"/>
<organism evidence="2 3">
    <name type="scientific">Aspergillus steynii IBT 23096</name>
    <dbReference type="NCBI Taxonomy" id="1392250"/>
    <lineage>
        <taxon>Eukaryota</taxon>
        <taxon>Fungi</taxon>
        <taxon>Dikarya</taxon>
        <taxon>Ascomycota</taxon>
        <taxon>Pezizomycotina</taxon>
        <taxon>Eurotiomycetes</taxon>
        <taxon>Eurotiomycetidae</taxon>
        <taxon>Eurotiales</taxon>
        <taxon>Aspergillaceae</taxon>
        <taxon>Aspergillus</taxon>
        <taxon>Aspergillus subgen. Circumdati</taxon>
    </lineage>
</organism>
<dbReference type="RefSeq" id="XP_024701328.1">
    <property type="nucleotide sequence ID" value="XM_024847878.1"/>
</dbReference>
<keyword evidence="3" id="KW-1185">Reference proteome</keyword>
<dbReference type="Proteomes" id="UP000234275">
    <property type="component" value="Unassembled WGS sequence"/>
</dbReference>